<gene>
    <name evidence="2" type="ORF">NEMVEDRAFT_v1g201573</name>
</gene>
<organism evidence="2 3">
    <name type="scientific">Nematostella vectensis</name>
    <name type="common">Starlet sea anemone</name>
    <dbReference type="NCBI Taxonomy" id="45351"/>
    <lineage>
        <taxon>Eukaryota</taxon>
        <taxon>Metazoa</taxon>
        <taxon>Cnidaria</taxon>
        <taxon>Anthozoa</taxon>
        <taxon>Hexacorallia</taxon>
        <taxon>Actiniaria</taxon>
        <taxon>Edwardsiidae</taxon>
        <taxon>Nematostella</taxon>
    </lineage>
</organism>
<feature type="region of interest" description="Disordered" evidence="1">
    <location>
        <begin position="128"/>
        <end position="150"/>
    </location>
</feature>
<evidence type="ECO:0000256" key="1">
    <source>
        <dbReference type="SAM" id="MobiDB-lite"/>
    </source>
</evidence>
<name>A7RSR6_NEMVE</name>
<dbReference type="AlphaFoldDB" id="A7RSR6"/>
<dbReference type="InterPro" id="IPR031526">
    <property type="entry name" value="DUF4698"/>
</dbReference>
<dbReference type="PANTHER" id="PTHR34754:SF1">
    <property type="entry name" value="COILED-COIL DOMAIN-CONTAINING PROTEIN 60"/>
    <property type="match status" value="1"/>
</dbReference>
<evidence type="ECO:0000313" key="3">
    <source>
        <dbReference type="Proteomes" id="UP000001593"/>
    </source>
</evidence>
<evidence type="ECO:0000313" key="2">
    <source>
        <dbReference type="EMBL" id="EDO45506.1"/>
    </source>
</evidence>
<accession>A7RSR6</accession>
<reference evidence="2 3" key="1">
    <citation type="journal article" date="2007" name="Science">
        <title>Sea anemone genome reveals ancestral eumetazoan gene repertoire and genomic organization.</title>
        <authorList>
            <person name="Putnam N.H."/>
            <person name="Srivastava M."/>
            <person name="Hellsten U."/>
            <person name="Dirks B."/>
            <person name="Chapman J."/>
            <person name="Salamov A."/>
            <person name="Terry A."/>
            <person name="Shapiro H."/>
            <person name="Lindquist E."/>
            <person name="Kapitonov V.V."/>
            <person name="Jurka J."/>
            <person name="Genikhovich G."/>
            <person name="Grigoriev I.V."/>
            <person name="Lucas S.M."/>
            <person name="Steele R.E."/>
            <person name="Finnerty J.R."/>
            <person name="Technau U."/>
            <person name="Martindale M.Q."/>
            <person name="Rokhsar D.S."/>
        </authorList>
    </citation>
    <scope>NUCLEOTIDE SEQUENCE [LARGE SCALE GENOMIC DNA]</scope>
    <source>
        <strain evidence="3">CH2 X CH6</strain>
    </source>
</reference>
<dbReference type="Proteomes" id="UP000001593">
    <property type="component" value="Unassembled WGS sequence"/>
</dbReference>
<feature type="region of interest" description="Disordered" evidence="1">
    <location>
        <begin position="293"/>
        <end position="332"/>
    </location>
</feature>
<dbReference type="InParanoid" id="A7RSR6"/>
<dbReference type="HOGENOM" id="CLU_426608_0_0_1"/>
<feature type="compositionally biased region" description="Basic and acidic residues" evidence="1">
    <location>
        <begin position="312"/>
        <end position="332"/>
    </location>
</feature>
<keyword evidence="3" id="KW-1185">Reference proteome</keyword>
<feature type="compositionally biased region" description="Basic and acidic residues" evidence="1">
    <location>
        <begin position="128"/>
        <end position="143"/>
    </location>
</feature>
<dbReference type="EMBL" id="DS469535">
    <property type="protein sequence ID" value="EDO45506.1"/>
    <property type="molecule type" value="Genomic_DNA"/>
</dbReference>
<dbReference type="PANTHER" id="PTHR34754">
    <property type="entry name" value="COILED-COIL DOMAIN-CONTAINING PROTEIN 60"/>
    <property type="match status" value="1"/>
</dbReference>
<dbReference type="OMA" id="NTRASFF"/>
<sequence>MLKLADVAVHVHTQQQLPAEIVKQLRQNFKQPKRKVHRENKVQIRTDRYYKPLKGPNHWKTKYSRHVGQMKCGFYTPAHVPYETVGDVGLDVKELVFKTLNTEERKIALKKQWNKTATRKEVTIEEVPKSQEVKSGKKTKEPHPVLSTGGMGEIRDKLEAMELLREQMNQPEQCISPTRLRQILSKMRVSERSDSQCEEVIMMMMMMMALPKFGANYMPTTLLIMKRGIRERNVRNFSTKLNCLHTLLCYLYQLRSRDLRTKNPLSKDFLKNLKHTVPLDQRGRIIRNQRLLTCNPSNSRGGYPHRSSTDALESRMDGDHHPSPHNRPSDFHESVSYLFRGGTGGEGSRTDSRTTFFARKLAKLEDKNAHRLKESPPAKAPEMTWDDLLEGRSAYPPNLMAGAQDSSTRGGAGGSSFAQSVRHIFRRRRTGILHHLPQNILASSQPADQNMTLWQQVAANEKNSKEFKSTGVTRMNQMRRRKSRHNSRVRSIKDIVGKDFDNIRTKAAGNVIDKLRQIESQEDNIFEHKFRALKPLHLFEVDVTSVRQVGIKVNKDYTDDNLKPAEWYNRLLKEAEIFGLKDEQEVNLLNRFYPFAIDDIQNLPFVKAKLCLLIQSLPIYELCTVHMQEAIQYLMLGVLDCTQAAVNEWMATRKIEPLLIAAH</sequence>
<proteinExistence type="predicted"/>
<protein>
    <submittedName>
        <fullName evidence="2">Uncharacterized protein</fullName>
    </submittedName>
</protein>